<accession>A0A9N8Q1I9</accession>
<dbReference type="OrthoDB" id="7493057at2759"/>
<dbReference type="EMBL" id="LR824018">
    <property type="protein sequence ID" value="CAD0201577.1"/>
    <property type="molecule type" value="Genomic_DNA"/>
</dbReference>
<organism evidence="2 3">
    <name type="scientific">Chrysodeixis includens</name>
    <name type="common">Soybean looper</name>
    <name type="synonym">Pseudoplusia includens</name>
    <dbReference type="NCBI Taxonomy" id="689277"/>
    <lineage>
        <taxon>Eukaryota</taxon>
        <taxon>Metazoa</taxon>
        <taxon>Ecdysozoa</taxon>
        <taxon>Arthropoda</taxon>
        <taxon>Hexapoda</taxon>
        <taxon>Insecta</taxon>
        <taxon>Pterygota</taxon>
        <taxon>Neoptera</taxon>
        <taxon>Endopterygota</taxon>
        <taxon>Lepidoptera</taxon>
        <taxon>Glossata</taxon>
        <taxon>Ditrysia</taxon>
        <taxon>Noctuoidea</taxon>
        <taxon>Noctuidae</taxon>
        <taxon>Plusiinae</taxon>
        <taxon>Chrysodeixis</taxon>
    </lineage>
</organism>
<dbReference type="InterPro" id="IPR043504">
    <property type="entry name" value="Peptidase_S1_PA_chymotrypsin"/>
</dbReference>
<feature type="compositionally biased region" description="Basic residues" evidence="1">
    <location>
        <begin position="60"/>
        <end position="70"/>
    </location>
</feature>
<evidence type="ECO:0000256" key="1">
    <source>
        <dbReference type="SAM" id="MobiDB-lite"/>
    </source>
</evidence>
<feature type="compositionally biased region" description="Polar residues" evidence="1">
    <location>
        <begin position="300"/>
        <end position="318"/>
    </location>
</feature>
<feature type="compositionally biased region" description="Low complexity" evidence="1">
    <location>
        <begin position="287"/>
        <end position="299"/>
    </location>
</feature>
<dbReference type="Proteomes" id="UP001154114">
    <property type="component" value="Chromosome 15"/>
</dbReference>
<evidence type="ECO:0000313" key="3">
    <source>
        <dbReference type="Proteomes" id="UP001154114"/>
    </source>
</evidence>
<reference evidence="2" key="1">
    <citation type="submission" date="2021-12" db="EMBL/GenBank/DDBJ databases">
        <authorList>
            <person name="King R."/>
        </authorList>
    </citation>
    <scope>NUCLEOTIDE SEQUENCE</scope>
</reference>
<feature type="region of interest" description="Disordered" evidence="1">
    <location>
        <begin position="200"/>
        <end position="219"/>
    </location>
</feature>
<dbReference type="AlphaFoldDB" id="A0A9N8Q1I9"/>
<feature type="compositionally biased region" description="Gly residues" evidence="1">
    <location>
        <begin position="265"/>
        <end position="275"/>
    </location>
</feature>
<protein>
    <submittedName>
        <fullName evidence="2">Uncharacterized protein</fullName>
    </submittedName>
</protein>
<feature type="region of interest" description="Disordered" evidence="1">
    <location>
        <begin position="265"/>
        <end position="327"/>
    </location>
</feature>
<evidence type="ECO:0000313" key="2">
    <source>
        <dbReference type="EMBL" id="CAD0201577.1"/>
    </source>
</evidence>
<gene>
    <name evidence="2" type="ORF">CINC_LOCUS3247</name>
</gene>
<dbReference type="SUPFAM" id="SSF50494">
    <property type="entry name" value="Trypsin-like serine proteases"/>
    <property type="match status" value="1"/>
</dbReference>
<dbReference type="InterPro" id="IPR009003">
    <property type="entry name" value="Peptidase_S1_PA"/>
</dbReference>
<dbReference type="Gene3D" id="2.40.10.10">
    <property type="entry name" value="Trypsin-like serine proteases"/>
    <property type="match status" value="1"/>
</dbReference>
<feature type="region of interest" description="Disordered" evidence="1">
    <location>
        <begin position="33"/>
        <end position="80"/>
    </location>
</feature>
<keyword evidence="3" id="KW-1185">Reference proteome</keyword>
<sequence>MCRLMRSDPGGTPEWEALRGVPGVAAHGADVGRLRARRGRGQPARAVGAGAGRGRGAARGARHAGGRRQRAAAQQHGGPATPGLAWDVAMDLAVLELEAPFGGGARSRPILMATQPSECAARASCHVVRALGLAPRLRIVDAVLVPGEACAERARGWPGLRDSALCLVGPTLCGSDWGAGVVCEGKLCGVLSRSVRSATTAAGTVSEPTEPGEANDQTCGDTHVAQSVARWRRFLHCAHTLRACGRGGECAQLCSERRLLEGGGAGGGADGGAAGGADEADTRRALSADAAPALAATSPLSEITADTESPSNRRSSPPLTRIESCKH</sequence>
<name>A0A9N8Q1I9_CHRIL</name>
<proteinExistence type="predicted"/>